<dbReference type="AlphaFoldDB" id="A0A3M2SR29"/>
<accession>A0A3M2SR29</accession>
<dbReference type="PANTHER" id="PTHR28180:SF2">
    <property type="entry name" value="PEROXISOMAL PROTEIN 2"/>
    <property type="match status" value="1"/>
</dbReference>
<keyword evidence="3" id="KW-1185">Reference proteome</keyword>
<evidence type="ECO:0000256" key="1">
    <source>
        <dbReference type="SAM" id="MobiDB-lite"/>
    </source>
</evidence>
<comment type="caution">
    <text evidence="2">The sequence shown here is derived from an EMBL/GenBank/DDBJ whole genome shotgun (WGS) entry which is preliminary data.</text>
</comment>
<evidence type="ECO:0000313" key="2">
    <source>
        <dbReference type="EMBL" id="RMJ20014.1"/>
    </source>
</evidence>
<dbReference type="Proteomes" id="UP000277212">
    <property type="component" value="Unassembled WGS sequence"/>
</dbReference>
<dbReference type="STRING" id="2010991.A0A3M2SR29"/>
<dbReference type="Gene3D" id="1.20.1290.10">
    <property type="entry name" value="AhpD-like"/>
    <property type="match status" value="1"/>
</dbReference>
<feature type="region of interest" description="Disordered" evidence="1">
    <location>
        <begin position="25"/>
        <end position="44"/>
    </location>
</feature>
<gene>
    <name evidence="2" type="ORF">CDV36_000341</name>
</gene>
<reference evidence="2 3" key="1">
    <citation type="submission" date="2017-06" db="EMBL/GenBank/DDBJ databases">
        <title>Comparative genomic analysis of Ambrosia Fusariam Clade fungi.</title>
        <authorList>
            <person name="Stajich J.E."/>
            <person name="Carrillo J."/>
            <person name="Kijimoto T."/>
            <person name="Eskalen A."/>
            <person name="O'Donnell K."/>
            <person name="Kasson M."/>
        </authorList>
    </citation>
    <scope>NUCLEOTIDE SEQUENCE [LARGE SCALE GENOMIC DNA]</scope>
    <source>
        <strain evidence="2">UCR3666</strain>
    </source>
</reference>
<dbReference type="InterPro" id="IPR052999">
    <property type="entry name" value="PTS1_Protein"/>
</dbReference>
<evidence type="ECO:0008006" key="4">
    <source>
        <dbReference type="Google" id="ProtNLM"/>
    </source>
</evidence>
<dbReference type="PANTHER" id="PTHR28180">
    <property type="entry name" value="CONSERVED MITOCHONDRIAL PROTEIN-RELATED"/>
    <property type="match status" value="1"/>
</dbReference>
<dbReference type="InterPro" id="IPR029032">
    <property type="entry name" value="AhpD-like"/>
</dbReference>
<sequence length="325" mass="35336">MWGPSTRPQLWLPPNPSIVHKTTSTYLPRDQPVMSHQDKSPDMSKLSAPLKALINAPFARPGPRPAPQQVQELYESIANDAAVRNLGIRSWLAVSAATTFTLNSPDSLPALHRVASSKQPDSAVQNAEFIREVGLKCIGFNGIPRTINSLNAFYASLPDDVSSKLSTTPSRRPTPENLETTLKRGRGLWDSVYRPFEDKLLEKLALAHPDLPVHILSSHYAALFTDPPPAERGSLASVGRVHTSLLGISCLRAQTGVGPQVLSHVFGLRKALEDGTYKNDIDGETEEGLQYLASDEGGHWILNTIDKIVEAIGGSSFAPGRESKL</sequence>
<protein>
    <recommendedName>
        <fullName evidence="4">Dol-P-Man:Man(5)GlcNAc(2)-PP-Dol alpha-1,3-mannosyltransferase</fullName>
    </recommendedName>
</protein>
<name>A0A3M2SR29_9HYPO</name>
<proteinExistence type="predicted"/>
<organism evidence="2 3">
    <name type="scientific">Fusarium kuroshium</name>
    <dbReference type="NCBI Taxonomy" id="2010991"/>
    <lineage>
        <taxon>Eukaryota</taxon>
        <taxon>Fungi</taxon>
        <taxon>Dikarya</taxon>
        <taxon>Ascomycota</taxon>
        <taxon>Pezizomycotina</taxon>
        <taxon>Sordariomycetes</taxon>
        <taxon>Hypocreomycetidae</taxon>
        <taxon>Hypocreales</taxon>
        <taxon>Nectriaceae</taxon>
        <taxon>Fusarium</taxon>
        <taxon>Fusarium solani species complex</taxon>
    </lineage>
</organism>
<dbReference type="EMBL" id="NKUJ01000003">
    <property type="protein sequence ID" value="RMJ20014.1"/>
    <property type="molecule type" value="Genomic_DNA"/>
</dbReference>
<evidence type="ECO:0000313" key="3">
    <source>
        <dbReference type="Proteomes" id="UP000277212"/>
    </source>
</evidence>
<dbReference type="OrthoDB" id="5392202at2759"/>